<name>A0A0L6CKB3_9MICO</name>
<keyword evidence="6" id="KW-1185">Reference proteome</keyword>
<evidence type="ECO:0000256" key="1">
    <source>
        <dbReference type="ARBA" id="ARBA00023015"/>
    </source>
</evidence>
<evidence type="ECO:0000256" key="3">
    <source>
        <dbReference type="ARBA" id="ARBA00023163"/>
    </source>
</evidence>
<dbReference type="PATRIC" id="fig|1631356.3.peg.3000"/>
<dbReference type="Gene3D" id="1.10.10.10">
    <property type="entry name" value="Winged helix-like DNA-binding domain superfamily/Winged helix DNA-binding domain"/>
    <property type="match status" value="1"/>
</dbReference>
<keyword evidence="2" id="KW-0238">DNA-binding</keyword>
<accession>A0A0L6CKB3</accession>
<dbReference type="GO" id="GO:0003677">
    <property type="term" value="F:DNA binding"/>
    <property type="evidence" value="ECO:0007669"/>
    <property type="project" value="UniProtKB-KW"/>
</dbReference>
<dbReference type="PANTHER" id="PTHR33204:SF39">
    <property type="entry name" value="TRANSCRIPTIONAL REGULATORY PROTEIN"/>
    <property type="match status" value="1"/>
</dbReference>
<dbReference type="PROSITE" id="PS51118">
    <property type="entry name" value="HTH_HXLR"/>
    <property type="match status" value="1"/>
</dbReference>
<evidence type="ECO:0000313" key="6">
    <source>
        <dbReference type="Proteomes" id="UP000037397"/>
    </source>
</evidence>
<protein>
    <submittedName>
        <fullName evidence="5">MarR family transcriptional regulator</fullName>
    </submittedName>
</protein>
<comment type="caution">
    <text evidence="5">The sequence shown here is derived from an EMBL/GenBank/DDBJ whole genome shotgun (WGS) entry which is preliminary data.</text>
</comment>
<keyword evidence="1" id="KW-0805">Transcription regulation</keyword>
<dbReference type="PANTHER" id="PTHR33204">
    <property type="entry name" value="TRANSCRIPTIONAL REGULATOR, MARR FAMILY"/>
    <property type="match status" value="1"/>
</dbReference>
<evidence type="ECO:0000256" key="2">
    <source>
        <dbReference type="ARBA" id="ARBA00023125"/>
    </source>
</evidence>
<dbReference type="InterPro" id="IPR002577">
    <property type="entry name" value="HTH_HxlR"/>
</dbReference>
<reference evidence="6" key="1">
    <citation type="submission" date="2015-03" db="EMBL/GenBank/DDBJ databases">
        <title>Luteipulveratus halotolerans sp. nov., a novel actinobacterium (Dermacoccaceae) from Sarawak, Malaysia.</title>
        <authorList>
            <person name="Juboi H."/>
            <person name="Basik A."/>
            <person name="Shamsul S.S."/>
            <person name="Arnold P."/>
            <person name="Schmitt E.K."/>
            <person name="Sanglier J.-J."/>
            <person name="Yeo T."/>
        </authorList>
    </citation>
    <scope>NUCLEOTIDE SEQUENCE [LARGE SCALE GENOMIC DNA]</scope>
    <source>
        <strain evidence="6">C296001</strain>
    </source>
</reference>
<dbReference type="RefSeq" id="WP_050670598.1">
    <property type="nucleotide sequence ID" value="NZ_LAIR01000002.1"/>
</dbReference>
<proteinExistence type="predicted"/>
<sequence>MADTDAVRESELRIATPHRELLDQVLDKWSLSVLNELCQRPCRFNELRRAIPGVTQKSLTATLRRLERNGVVQRRVISTRPVAVEYGITALGKTLRGPIDALVAWADEQLPNIERARVAFDEDEQ</sequence>
<dbReference type="EMBL" id="LAIR01000002">
    <property type="protein sequence ID" value="KNX38179.1"/>
    <property type="molecule type" value="Genomic_DNA"/>
</dbReference>
<dbReference type="SUPFAM" id="SSF46785">
    <property type="entry name" value="Winged helix' DNA-binding domain"/>
    <property type="match status" value="1"/>
</dbReference>
<organism evidence="5 6">
    <name type="scientific">Luteipulveratus halotolerans</name>
    <dbReference type="NCBI Taxonomy" id="1631356"/>
    <lineage>
        <taxon>Bacteria</taxon>
        <taxon>Bacillati</taxon>
        <taxon>Actinomycetota</taxon>
        <taxon>Actinomycetes</taxon>
        <taxon>Micrococcales</taxon>
        <taxon>Dermacoccaceae</taxon>
        <taxon>Luteipulveratus</taxon>
    </lineage>
</organism>
<gene>
    <name evidence="5" type="ORF">VV01_15145</name>
</gene>
<dbReference type="InterPro" id="IPR036388">
    <property type="entry name" value="WH-like_DNA-bd_sf"/>
</dbReference>
<evidence type="ECO:0000313" key="5">
    <source>
        <dbReference type="EMBL" id="KNX38179.1"/>
    </source>
</evidence>
<dbReference type="InterPro" id="IPR036390">
    <property type="entry name" value="WH_DNA-bd_sf"/>
</dbReference>
<dbReference type="Proteomes" id="UP000037397">
    <property type="component" value="Unassembled WGS sequence"/>
</dbReference>
<keyword evidence="3" id="KW-0804">Transcription</keyword>
<evidence type="ECO:0000259" key="4">
    <source>
        <dbReference type="PROSITE" id="PS51118"/>
    </source>
</evidence>
<dbReference type="AlphaFoldDB" id="A0A0L6CKB3"/>
<dbReference type="OrthoDB" id="370168at2"/>
<dbReference type="STRING" id="1631356.VV01_15145"/>
<dbReference type="Pfam" id="PF01638">
    <property type="entry name" value="HxlR"/>
    <property type="match status" value="1"/>
</dbReference>
<feature type="domain" description="HTH hxlR-type" evidence="4">
    <location>
        <begin position="16"/>
        <end position="114"/>
    </location>
</feature>